<dbReference type="EMBL" id="ML120949">
    <property type="protein sequence ID" value="RPA88480.1"/>
    <property type="molecule type" value="Genomic_DNA"/>
</dbReference>
<keyword evidence="1" id="KW-0812">Transmembrane</keyword>
<name>A0A3N4IW68_9PEZI</name>
<evidence type="ECO:0000313" key="3">
    <source>
        <dbReference type="Proteomes" id="UP000276215"/>
    </source>
</evidence>
<accession>A0A3N4IW68</accession>
<evidence type="ECO:0000313" key="2">
    <source>
        <dbReference type="EMBL" id="RPA88480.1"/>
    </source>
</evidence>
<evidence type="ECO:0000256" key="1">
    <source>
        <dbReference type="SAM" id="Phobius"/>
    </source>
</evidence>
<organism evidence="2 3">
    <name type="scientific">Choiromyces venosus 120613-1</name>
    <dbReference type="NCBI Taxonomy" id="1336337"/>
    <lineage>
        <taxon>Eukaryota</taxon>
        <taxon>Fungi</taxon>
        <taxon>Dikarya</taxon>
        <taxon>Ascomycota</taxon>
        <taxon>Pezizomycotina</taxon>
        <taxon>Pezizomycetes</taxon>
        <taxon>Pezizales</taxon>
        <taxon>Tuberaceae</taxon>
        <taxon>Choiromyces</taxon>
    </lineage>
</organism>
<keyword evidence="1" id="KW-1133">Transmembrane helix</keyword>
<dbReference type="AlphaFoldDB" id="A0A3N4IW68"/>
<gene>
    <name evidence="2" type="ORF">L873DRAFT_1167664</name>
</gene>
<dbReference type="Proteomes" id="UP000276215">
    <property type="component" value="Unassembled WGS sequence"/>
</dbReference>
<sequence>MIQANRYPCFNPFPIFSPACCSFLSMVSMVRFSWTTFFWHDKSYDSSYLLLKRLLPSSVTRY</sequence>
<reference evidence="2 3" key="1">
    <citation type="journal article" date="2018" name="Nat. Ecol. Evol.">
        <title>Pezizomycetes genomes reveal the molecular basis of ectomycorrhizal truffle lifestyle.</title>
        <authorList>
            <person name="Murat C."/>
            <person name="Payen T."/>
            <person name="Noel B."/>
            <person name="Kuo A."/>
            <person name="Morin E."/>
            <person name="Chen J."/>
            <person name="Kohler A."/>
            <person name="Krizsan K."/>
            <person name="Balestrini R."/>
            <person name="Da Silva C."/>
            <person name="Montanini B."/>
            <person name="Hainaut M."/>
            <person name="Levati E."/>
            <person name="Barry K.W."/>
            <person name="Belfiori B."/>
            <person name="Cichocki N."/>
            <person name="Clum A."/>
            <person name="Dockter R.B."/>
            <person name="Fauchery L."/>
            <person name="Guy J."/>
            <person name="Iotti M."/>
            <person name="Le Tacon F."/>
            <person name="Lindquist E.A."/>
            <person name="Lipzen A."/>
            <person name="Malagnac F."/>
            <person name="Mello A."/>
            <person name="Molinier V."/>
            <person name="Miyauchi S."/>
            <person name="Poulain J."/>
            <person name="Riccioni C."/>
            <person name="Rubini A."/>
            <person name="Sitrit Y."/>
            <person name="Splivallo R."/>
            <person name="Traeger S."/>
            <person name="Wang M."/>
            <person name="Zifcakova L."/>
            <person name="Wipf D."/>
            <person name="Zambonelli A."/>
            <person name="Paolocci F."/>
            <person name="Nowrousian M."/>
            <person name="Ottonello S."/>
            <person name="Baldrian P."/>
            <person name="Spatafora J.W."/>
            <person name="Henrissat B."/>
            <person name="Nagy L.G."/>
            <person name="Aury J.M."/>
            <person name="Wincker P."/>
            <person name="Grigoriev I.V."/>
            <person name="Bonfante P."/>
            <person name="Martin F.M."/>
        </authorList>
    </citation>
    <scope>NUCLEOTIDE SEQUENCE [LARGE SCALE GENOMIC DNA]</scope>
    <source>
        <strain evidence="2 3">120613-1</strain>
    </source>
</reference>
<feature type="transmembrane region" description="Helical" evidence="1">
    <location>
        <begin position="15"/>
        <end position="34"/>
    </location>
</feature>
<protein>
    <submittedName>
        <fullName evidence="2">Uncharacterized protein</fullName>
    </submittedName>
</protein>
<proteinExistence type="predicted"/>
<keyword evidence="3" id="KW-1185">Reference proteome</keyword>
<keyword evidence="1" id="KW-0472">Membrane</keyword>